<evidence type="ECO:0000313" key="3">
    <source>
        <dbReference type="Proteomes" id="UP000013909"/>
    </source>
</evidence>
<dbReference type="CDD" id="cd03498">
    <property type="entry name" value="SQR_TypeB_2_TM"/>
    <property type="match status" value="1"/>
</dbReference>
<dbReference type="OrthoDB" id="9802842at2"/>
<dbReference type="SUPFAM" id="SSF81343">
    <property type="entry name" value="Fumarate reductase respiratory complex transmembrane subunits"/>
    <property type="match status" value="1"/>
</dbReference>
<feature type="transmembrane region" description="Helical" evidence="1">
    <location>
        <begin position="161"/>
        <end position="182"/>
    </location>
</feature>
<dbReference type="STRING" id="1232681.ADIS_3354"/>
<dbReference type="NCBIfam" id="TIGR02046">
    <property type="entry name" value="sdhC_b558_fam"/>
    <property type="match status" value="1"/>
</dbReference>
<dbReference type="PATRIC" id="fig|1288963.3.peg.3347"/>
<name>R7ZQ16_9BACT</name>
<protein>
    <submittedName>
        <fullName evidence="2">Succinate dehydrogenase cytochrome b subunit</fullName>
    </submittedName>
</protein>
<dbReference type="InterPro" id="IPR011138">
    <property type="entry name" value="Cytochrome_b-558"/>
</dbReference>
<sequence length="227" mass="25065">MSWVTKTLSSTLGRKLIMALTGLFLILFLVVHLAGNLQLLAGDGGRLFNIYAESMASNPLIRVVSILNFVFIALHVVYSIILTKYNKQARPVGYAVSGASSNSSWASRNMGVLGTILLIFILVHLRGFWYEFKFGSIPTATYEEGTFKDVYTIVSSAYSNVIYVLFYVVSMGFLAFHLSHGFASAFQTLGLNHKKYSPLIKKVGIGFSILIPLLFALIPVVMFLQGM</sequence>
<dbReference type="EMBL" id="AQHR01000088">
    <property type="protein sequence ID" value="EON76226.1"/>
    <property type="molecule type" value="Genomic_DNA"/>
</dbReference>
<dbReference type="AlphaFoldDB" id="R7ZQ16"/>
<keyword evidence="1" id="KW-0472">Membrane</keyword>
<dbReference type="InterPro" id="IPR034804">
    <property type="entry name" value="SQR/QFR_C/D"/>
</dbReference>
<dbReference type="GO" id="GO:0016020">
    <property type="term" value="C:membrane"/>
    <property type="evidence" value="ECO:0007669"/>
    <property type="project" value="InterPro"/>
</dbReference>
<comment type="caution">
    <text evidence="2">The sequence shown here is derived from an EMBL/GenBank/DDBJ whole genome shotgun (WGS) entry which is preliminary data.</text>
</comment>
<organism evidence="2 3">
    <name type="scientific">Lunatimonas lonarensis</name>
    <dbReference type="NCBI Taxonomy" id="1232681"/>
    <lineage>
        <taxon>Bacteria</taxon>
        <taxon>Pseudomonadati</taxon>
        <taxon>Bacteroidota</taxon>
        <taxon>Cytophagia</taxon>
        <taxon>Cytophagales</taxon>
        <taxon>Cyclobacteriaceae</taxon>
    </lineage>
</organism>
<feature type="transmembrane region" description="Helical" evidence="1">
    <location>
        <begin position="110"/>
        <end position="129"/>
    </location>
</feature>
<gene>
    <name evidence="2" type="ORF">ADIS_3354</name>
</gene>
<proteinExistence type="predicted"/>
<feature type="transmembrane region" description="Helical" evidence="1">
    <location>
        <begin position="16"/>
        <end position="40"/>
    </location>
</feature>
<reference evidence="2 3" key="1">
    <citation type="submission" date="2013-02" db="EMBL/GenBank/DDBJ databases">
        <title>A novel strain isolated from Lonar lake, Maharashtra, India.</title>
        <authorList>
            <person name="Singh A."/>
        </authorList>
    </citation>
    <scope>NUCLEOTIDE SEQUENCE [LARGE SCALE GENOMIC DNA]</scope>
    <source>
        <strain evidence="2 3">AK24</strain>
    </source>
</reference>
<feature type="transmembrane region" description="Helical" evidence="1">
    <location>
        <begin position="203"/>
        <end position="224"/>
    </location>
</feature>
<keyword evidence="3" id="KW-1185">Reference proteome</keyword>
<evidence type="ECO:0000313" key="2">
    <source>
        <dbReference type="EMBL" id="EON76226.1"/>
    </source>
</evidence>
<feature type="transmembrane region" description="Helical" evidence="1">
    <location>
        <begin position="60"/>
        <end position="81"/>
    </location>
</feature>
<accession>R7ZQ16</accession>
<keyword evidence="1" id="KW-1133">Transmembrane helix</keyword>
<dbReference type="Gene3D" id="1.20.1300.10">
    <property type="entry name" value="Fumarate reductase/succinate dehydrogenase, transmembrane subunit"/>
    <property type="match status" value="1"/>
</dbReference>
<evidence type="ECO:0000256" key="1">
    <source>
        <dbReference type="SAM" id="Phobius"/>
    </source>
</evidence>
<dbReference type="Proteomes" id="UP000013909">
    <property type="component" value="Unassembled WGS sequence"/>
</dbReference>
<keyword evidence="1" id="KW-0812">Transmembrane</keyword>
<dbReference type="RefSeq" id="WP_010855487.1">
    <property type="nucleotide sequence ID" value="NZ_AQHR01000088.1"/>
</dbReference>